<proteinExistence type="predicted"/>
<evidence type="ECO:0000313" key="2">
    <source>
        <dbReference type="Proteomes" id="UP000811609"/>
    </source>
</evidence>
<name>A0A8T1PHT8_CARIL</name>
<dbReference type="PANTHER" id="PTHR33168">
    <property type="entry name" value="STRESS INDUCED PROTEIN-RELATED"/>
    <property type="match status" value="1"/>
</dbReference>
<accession>A0A8T1PHT8</accession>
<dbReference type="Proteomes" id="UP000811609">
    <property type="component" value="Chromosome 8"/>
</dbReference>
<dbReference type="AlphaFoldDB" id="A0A8T1PHT8"/>
<comment type="caution">
    <text evidence="1">The sequence shown here is derived from an EMBL/GenBank/DDBJ whole genome shotgun (WGS) entry which is preliminary data.</text>
</comment>
<evidence type="ECO:0000313" key="1">
    <source>
        <dbReference type="EMBL" id="KAG6643959.1"/>
    </source>
</evidence>
<dbReference type="EMBL" id="CM031816">
    <property type="protein sequence ID" value="KAG6643959.1"/>
    <property type="molecule type" value="Genomic_DNA"/>
</dbReference>
<gene>
    <name evidence="1" type="ORF">CIPAW_08G022600</name>
</gene>
<organism evidence="1 2">
    <name type="scientific">Carya illinoinensis</name>
    <name type="common">Pecan</name>
    <dbReference type="NCBI Taxonomy" id="32201"/>
    <lineage>
        <taxon>Eukaryota</taxon>
        <taxon>Viridiplantae</taxon>
        <taxon>Streptophyta</taxon>
        <taxon>Embryophyta</taxon>
        <taxon>Tracheophyta</taxon>
        <taxon>Spermatophyta</taxon>
        <taxon>Magnoliopsida</taxon>
        <taxon>eudicotyledons</taxon>
        <taxon>Gunneridae</taxon>
        <taxon>Pentapetalae</taxon>
        <taxon>rosids</taxon>
        <taxon>fabids</taxon>
        <taxon>Fagales</taxon>
        <taxon>Juglandaceae</taxon>
        <taxon>Carya</taxon>
    </lineage>
</organism>
<protein>
    <submittedName>
        <fullName evidence="1">Uncharacterized protein</fullName>
    </submittedName>
</protein>
<sequence>MHIDRPLACVKGTKLLKNLLCLAMGIKKWWNLDSETPHECIQLGRSCVESSKNSSTQIQSRWKMFWKKNICEKKKFPGRTTPVTLMHTATYDSKTYSKNFDQGTGWMDPDNLSRSFSARFADPSRVLHTVRMGSLLD</sequence>
<reference evidence="1" key="1">
    <citation type="submission" date="2020-12" db="EMBL/GenBank/DDBJ databases">
        <title>WGS assembly of Carya illinoinensis cv. Pawnee.</title>
        <authorList>
            <person name="Platts A."/>
            <person name="Shu S."/>
            <person name="Wright S."/>
            <person name="Barry K."/>
            <person name="Edger P."/>
            <person name="Pires J.C."/>
            <person name="Schmutz J."/>
        </authorList>
    </citation>
    <scope>NUCLEOTIDE SEQUENCE</scope>
    <source>
        <tissue evidence="1">Leaf</tissue>
    </source>
</reference>
<keyword evidence="2" id="KW-1185">Reference proteome</keyword>